<dbReference type="KEGG" id="vg:1260295"/>
<accession>Q855X9</accession>
<proteinExistence type="predicted"/>
<dbReference type="RefSeq" id="NP_818631.1">
    <property type="nucleotide sequence ID" value="NC_004689.1"/>
</dbReference>
<evidence type="ECO:0000313" key="1">
    <source>
        <dbReference type="EMBL" id="AAN02147.1"/>
    </source>
</evidence>
<evidence type="ECO:0000313" key="2">
    <source>
        <dbReference type="Proteomes" id="UP000000731"/>
    </source>
</evidence>
<reference evidence="1 2" key="1">
    <citation type="journal article" date="2003" name="Cell">
        <title>Origins of highly mosaic mycobacteriophage genomes.</title>
        <authorList>
            <person name="Pedulla M.L."/>
            <person name="Ford M.E."/>
            <person name="Houtz J.M."/>
            <person name="Karthikeyan T."/>
            <person name="Wadsworth C."/>
            <person name="Lewis J.A."/>
            <person name="Jacobs-Sera D."/>
            <person name="Falbo J."/>
            <person name="Gross J."/>
            <person name="Pannunzio N.R."/>
            <person name="Brucker W."/>
            <person name="Kumar V."/>
            <person name="Kandasamy J."/>
            <person name="Keenan L."/>
            <person name="Bardarov S."/>
            <person name="Kriakov J."/>
            <person name="Lawrence J.G."/>
            <person name="Jacobs W.R. Jr."/>
            <person name="Hendrix R.W."/>
            <person name="Hatfull G.F."/>
        </authorList>
    </citation>
    <scope>NUCLEOTIDE SEQUENCE</scope>
</reference>
<organism evidence="1 2">
    <name type="scientific">Mycobacterium phage Barnyard</name>
    <dbReference type="NCBI Taxonomy" id="205880"/>
    <lineage>
        <taxon>Viruses</taxon>
        <taxon>Duplodnaviria</taxon>
        <taxon>Heunggongvirae</taxon>
        <taxon>Uroviricota</taxon>
        <taxon>Caudoviricetes</taxon>
        <taxon>Barnyardvirus</taxon>
        <taxon>Barnyardvirus barnyard</taxon>
    </lineage>
</organism>
<sequence>MAQYIILAIIILGAVGTQWLEWSSNRYAVTKQKAFDFYVETGYKAEAFRLLSRRAVKAAEKRRLALIRMRERENGRFQALCACPACTRLETHFIALHNPYRNEITRECIFCSHVWTQKAL</sequence>
<dbReference type="EMBL" id="AY129339">
    <property type="protein sequence ID" value="AAN02147.1"/>
    <property type="molecule type" value="Genomic_DNA"/>
</dbReference>
<gene>
    <name evidence="1" type="primary">93</name>
    <name evidence="1" type="ORF">PBI_BARNYARD_93</name>
</gene>
<keyword evidence="2" id="KW-1185">Reference proteome</keyword>
<name>Q855X9_9CAUD</name>
<dbReference type="Proteomes" id="UP000000731">
    <property type="component" value="Segment"/>
</dbReference>
<protein>
    <submittedName>
        <fullName evidence="1">Uncharacterized protein</fullName>
    </submittedName>
</protein>